<evidence type="ECO:0000313" key="2">
    <source>
        <dbReference type="EMBL" id="WAQ97957.1"/>
    </source>
</evidence>
<feature type="region of interest" description="Disordered" evidence="1">
    <location>
        <begin position="1"/>
        <end position="43"/>
    </location>
</feature>
<name>A0ABY7DJW1_MYAAR</name>
<keyword evidence="3" id="KW-1185">Reference proteome</keyword>
<accession>A0ABY7DJW1</accession>
<protein>
    <submittedName>
        <fullName evidence="2">Uncharacterized protein</fullName>
    </submittedName>
</protein>
<feature type="compositionally biased region" description="Polar residues" evidence="1">
    <location>
        <begin position="10"/>
        <end position="21"/>
    </location>
</feature>
<feature type="compositionally biased region" description="Low complexity" evidence="1">
    <location>
        <begin position="30"/>
        <end position="43"/>
    </location>
</feature>
<dbReference type="Proteomes" id="UP001164746">
    <property type="component" value="Chromosome 3"/>
</dbReference>
<dbReference type="EMBL" id="CP111014">
    <property type="protein sequence ID" value="WAQ97957.1"/>
    <property type="molecule type" value="Genomic_DNA"/>
</dbReference>
<gene>
    <name evidence="2" type="ORF">MAR_022330</name>
</gene>
<reference evidence="2" key="1">
    <citation type="submission" date="2022-11" db="EMBL/GenBank/DDBJ databases">
        <title>Centuries of genome instability and evolution in soft-shell clam transmissible cancer (bioRxiv).</title>
        <authorList>
            <person name="Hart S.F.M."/>
            <person name="Yonemitsu M.A."/>
            <person name="Giersch R.M."/>
            <person name="Beal B.F."/>
            <person name="Arriagada G."/>
            <person name="Davis B.W."/>
            <person name="Ostrander E.A."/>
            <person name="Goff S.P."/>
            <person name="Metzger M.J."/>
        </authorList>
    </citation>
    <scope>NUCLEOTIDE SEQUENCE</scope>
    <source>
        <strain evidence="2">MELC-2E11</strain>
        <tissue evidence="2">Siphon/mantle</tissue>
    </source>
</reference>
<evidence type="ECO:0000256" key="1">
    <source>
        <dbReference type="SAM" id="MobiDB-lite"/>
    </source>
</evidence>
<organism evidence="2 3">
    <name type="scientific">Mya arenaria</name>
    <name type="common">Soft-shell clam</name>
    <dbReference type="NCBI Taxonomy" id="6604"/>
    <lineage>
        <taxon>Eukaryota</taxon>
        <taxon>Metazoa</taxon>
        <taxon>Spiralia</taxon>
        <taxon>Lophotrochozoa</taxon>
        <taxon>Mollusca</taxon>
        <taxon>Bivalvia</taxon>
        <taxon>Autobranchia</taxon>
        <taxon>Heteroconchia</taxon>
        <taxon>Euheterodonta</taxon>
        <taxon>Imparidentia</taxon>
        <taxon>Neoheterodontei</taxon>
        <taxon>Myida</taxon>
        <taxon>Myoidea</taxon>
        <taxon>Myidae</taxon>
        <taxon>Mya</taxon>
    </lineage>
</organism>
<proteinExistence type="predicted"/>
<evidence type="ECO:0000313" key="3">
    <source>
        <dbReference type="Proteomes" id="UP001164746"/>
    </source>
</evidence>
<sequence>MEIPQEKDCNGNSNTNNKQVYTDSDDDDITITSNTNSSSSTTTAITISTHTRLLVREIGRKLRHAPGLLVTDEDWKSCSDALKDLLQDPKYMKGDNHTKDAVDQLNKLEQDTLKVSDEEVLKVLQDSAETLKRLIEDSNIIKEKVEDLKSLEHYIENT</sequence>